<name>A0ACA9KCS5_9GLOM</name>
<organism evidence="1 2">
    <name type="scientific">Cetraspora pellucida</name>
    <dbReference type="NCBI Taxonomy" id="1433469"/>
    <lineage>
        <taxon>Eukaryota</taxon>
        <taxon>Fungi</taxon>
        <taxon>Fungi incertae sedis</taxon>
        <taxon>Mucoromycota</taxon>
        <taxon>Glomeromycotina</taxon>
        <taxon>Glomeromycetes</taxon>
        <taxon>Diversisporales</taxon>
        <taxon>Gigasporaceae</taxon>
        <taxon>Cetraspora</taxon>
    </lineage>
</organism>
<accession>A0ACA9KCS5</accession>
<evidence type="ECO:0000313" key="1">
    <source>
        <dbReference type="EMBL" id="CAG8465441.1"/>
    </source>
</evidence>
<proteinExistence type="predicted"/>
<dbReference type="Proteomes" id="UP000789366">
    <property type="component" value="Unassembled WGS sequence"/>
</dbReference>
<protein>
    <submittedName>
        <fullName evidence="1">13793_t:CDS:1</fullName>
    </submittedName>
</protein>
<evidence type="ECO:0000313" key="2">
    <source>
        <dbReference type="Proteomes" id="UP000789366"/>
    </source>
</evidence>
<reference evidence="1" key="1">
    <citation type="submission" date="2021-06" db="EMBL/GenBank/DDBJ databases">
        <authorList>
            <person name="Kallberg Y."/>
            <person name="Tangrot J."/>
            <person name="Rosling A."/>
        </authorList>
    </citation>
    <scope>NUCLEOTIDE SEQUENCE</scope>
    <source>
        <strain evidence="1">28 12/20/2015</strain>
    </source>
</reference>
<sequence length="79" mass="8793">MLLTSAVSLAITTISVTFPVKEASNDRDFRTVSFIRINDSEVRIISKPISLRPTAFEDVKVIQMEGYDELIVTSPSGFK</sequence>
<dbReference type="EMBL" id="CAJVPW010000775">
    <property type="protein sequence ID" value="CAG8465441.1"/>
    <property type="molecule type" value="Genomic_DNA"/>
</dbReference>
<keyword evidence="2" id="KW-1185">Reference proteome</keyword>
<comment type="caution">
    <text evidence="1">The sequence shown here is derived from an EMBL/GenBank/DDBJ whole genome shotgun (WGS) entry which is preliminary data.</text>
</comment>
<gene>
    <name evidence="1" type="ORF">SPELUC_LOCUS1449</name>
</gene>